<dbReference type="AlphaFoldDB" id="A0A397T8Z6"/>
<proteinExistence type="predicted"/>
<comment type="caution">
    <text evidence="1">The sequence shown here is derived from an EMBL/GenBank/DDBJ whole genome shotgun (WGS) entry which is preliminary data.</text>
</comment>
<reference evidence="1 2" key="1">
    <citation type="submission" date="2018-06" db="EMBL/GenBank/DDBJ databases">
        <title>Comparative genomics reveals the genomic features of Rhizophagus irregularis, R. cerebriforme, R. diaphanum and Gigaspora rosea, and their symbiotic lifestyle signature.</title>
        <authorList>
            <person name="Morin E."/>
            <person name="San Clemente H."/>
            <person name="Chen E.C.H."/>
            <person name="De La Providencia I."/>
            <person name="Hainaut M."/>
            <person name="Kuo A."/>
            <person name="Kohler A."/>
            <person name="Murat C."/>
            <person name="Tang N."/>
            <person name="Roy S."/>
            <person name="Loubradou J."/>
            <person name="Henrissat B."/>
            <person name="Grigoriev I.V."/>
            <person name="Corradi N."/>
            <person name="Roux C."/>
            <person name="Martin F.M."/>
        </authorList>
    </citation>
    <scope>NUCLEOTIDE SEQUENCE [LARGE SCALE GENOMIC DNA]</scope>
    <source>
        <strain evidence="1 2">DAOM 227022</strain>
    </source>
</reference>
<organism evidence="1 2">
    <name type="scientific">Glomus cerebriforme</name>
    <dbReference type="NCBI Taxonomy" id="658196"/>
    <lineage>
        <taxon>Eukaryota</taxon>
        <taxon>Fungi</taxon>
        <taxon>Fungi incertae sedis</taxon>
        <taxon>Mucoromycota</taxon>
        <taxon>Glomeromycotina</taxon>
        <taxon>Glomeromycetes</taxon>
        <taxon>Glomerales</taxon>
        <taxon>Glomeraceae</taxon>
        <taxon>Glomus</taxon>
    </lineage>
</organism>
<dbReference type="Proteomes" id="UP000265703">
    <property type="component" value="Unassembled WGS sequence"/>
</dbReference>
<keyword evidence="2" id="KW-1185">Reference proteome</keyword>
<gene>
    <name evidence="1" type="ORF">C1645_822047</name>
</gene>
<name>A0A397T8Z6_9GLOM</name>
<evidence type="ECO:0000313" key="1">
    <source>
        <dbReference type="EMBL" id="RIA91454.1"/>
    </source>
</evidence>
<dbReference type="EMBL" id="QKYT01000152">
    <property type="protein sequence ID" value="RIA91454.1"/>
    <property type="molecule type" value="Genomic_DNA"/>
</dbReference>
<protein>
    <submittedName>
        <fullName evidence="1">Uncharacterized protein</fullName>
    </submittedName>
</protein>
<evidence type="ECO:0000313" key="2">
    <source>
        <dbReference type="Proteomes" id="UP000265703"/>
    </source>
</evidence>
<sequence length="65" mass="7374">MDTKIMWTLISPSSDPNLANKDLLDMSHYDELNKYVYDVILSSSDSNLINKDSLDSYLLDESNGD</sequence>
<accession>A0A397T8Z6</accession>